<comment type="subunit">
    <text evidence="4 17">Monomer.</text>
</comment>
<dbReference type="InterPro" id="IPR001563">
    <property type="entry name" value="Peptidase_S10"/>
</dbReference>
<comment type="catalytic activity">
    <reaction evidence="13">
        <text>ADP(in) + ATP(out) = ADP(out) + ATP(in)</text>
        <dbReference type="Rhea" id="RHEA:34999"/>
        <dbReference type="ChEBI" id="CHEBI:30616"/>
        <dbReference type="ChEBI" id="CHEBI:456216"/>
    </reaction>
    <physiologicalReaction direction="left-to-right" evidence="13">
        <dbReference type="Rhea" id="RHEA:35000"/>
    </physiologicalReaction>
</comment>
<evidence type="ECO:0000256" key="12">
    <source>
        <dbReference type="ARBA" id="ARBA00023136"/>
    </source>
</evidence>
<dbReference type="PROSITE" id="PS50920">
    <property type="entry name" value="SOLCAR"/>
    <property type="match status" value="1"/>
</dbReference>
<accession>A0A4V3WKQ4</accession>
<comment type="function">
    <text evidence="14">ADP:ATP antiporter that mediates import of ADP into the mitochondrial matrix for ATP synthesis, and export of ATP out to fuel the cell. Cycles between the cytoplasmic-open state (c-state) and the matrix-open state (m-state): operates by the alternating access mechanism with a single substrate-binding site intermittently exposed to either the cytosolic (c-state) or matrix (m-state) side of the inner mitochondrial membrane.</text>
</comment>
<sequence length="452" mass="50020">MISLKWCLECECVKLKVPVEDEDQGLKNGCEFETGGGKESKVNSSRDDQFEMNINQVSNYSYGEAEVLTDDIEVAINANTTQNYVGSRSFIQETQITSSVLGNLLDVVEVQVARVELQNLTYSSFCPPSVHDQQLVDDIPVEKLLIHDVPVDIICTPTQGYMVGNGIADSKFDGNALVPFAHGIGLISDGIFEEAEDACKGNYYNPNSLTCQLMISKVESVIKDLNLYDILEPCHHSPTSKEDENANTSLPLSFKQLGVTERPLAVRKRILGRAWPLRALVRDGIVPMWPQLMENSVVPCIVSRHLELQIWPMDHSIHQFPRRYMGNLISYLEFLLTWNTGLHNMTGAYVNGGLQSPLPPTFQGTGLEFASPLSSVFVQAPAEKGFHSFMIDFLMGGVSAAVSKTAAALIERVKLLIQNQDEMIKVGRLSEPYKGISDCFARTINDEGIIAL</sequence>
<dbReference type="GO" id="GO:0004185">
    <property type="term" value="F:serine-type carboxypeptidase activity"/>
    <property type="evidence" value="ECO:0007669"/>
    <property type="project" value="InterPro"/>
</dbReference>
<evidence type="ECO:0000256" key="16">
    <source>
        <dbReference type="RuleBase" id="RU000488"/>
    </source>
</evidence>
<name>A0A4V3WKQ4_CAMSN</name>
<comment type="similarity">
    <text evidence="2 16">Belongs to the mitochondrial carrier (TC 2.A.29) family.</text>
</comment>
<dbReference type="PANTHER" id="PTHR45635:SF14">
    <property type="entry name" value="ADP_ATP TRANSLOCASE"/>
    <property type="match status" value="1"/>
</dbReference>
<evidence type="ECO:0000256" key="11">
    <source>
        <dbReference type="ARBA" id="ARBA00023128"/>
    </source>
</evidence>
<gene>
    <name evidence="18" type="ORF">TEA_021513</name>
</gene>
<comment type="similarity">
    <text evidence="3">Belongs to the peptidase S10 family.</text>
</comment>
<dbReference type="GO" id="GO:0140021">
    <property type="term" value="P:mitochondrial ADP transmembrane transport"/>
    <property type="evidence" value="ECO:0007669"/>
    <property type="project" value="InterPro"/>
</dbReference>
<keyword evidence="8" id="KW-0677">Repeat</keyword>
<dbReference type="SUPFAM" id="SSF53474">
    <property type="entry name" value="alpha/beta-Hydrolases"/>
    <property type="match status" value="1"/>
</dbReference>
<dbReference type="EMBL" id="SDRB02011327">
    <property type="protein sequence ID" value="THG01787.1"/>
    <property type="molecule type" value="Genomic_DNA"/>
</dbReference>
<proteinExistence type="inferred from homology"/>
<keyword evidence="5 16" id="KW-0813">Transport</keyword>
<dbReference type="InterPro" id="IPR018108">
    <property type="entry name" value="MCP_transmembrane"/>
</dbReference>
<dbReference type="Proteomes" id="UP000306102">
    <property type="component" value="Unassembled WGS sequence"/>
</dbReference>
<dbReference type="InterPro" id="IPR002067">
    <property type="entry name" value="MCP"/>
</dbReference>
<evidence type="ECO:0000256" key="6">
    <source>
        <dbReference type="ARBA" id="ARBA00022449"/>
    </source>
</evidence>
<evidence type="ECO:0000256" key="5">
    <source>
        <dbReference type="ARBA" id="ARBA00022448"/>
    </source>
</evidence>
<dbReference type="PANTHER" id="PTHR45635">
    <property type="entry name" value="ADP,ATP CARRIER PROTEIN 1-RELATED-RELATED"/>
    <property type="match status" value="1"/>
</dbReference>
<dbReference type="GO" id="GO:0006508">
    <property type="term" value="P:proteolysis"/>
    <property type="evidence" value="ECO:0007669"/>
    <property type="project" value="InterPro"/>
</dbReference>
<evidence type="ECO:0000256" key="7">
    <source>
        <dbReference type="ARBA" id="ARBA00022692"/>
    </source>
</evidence>
<evidence type="ECO:0000256" key="2">
    <source>
        <dbReference type="ARBA" id="ARBA00006375"/>
    </source>
</evidence>
<keyword evidence="11" id="KW-0496">Mitochondrion</keyword>
<dbReference type="GO" id="GO:1990544">
    <property type="term" value="P:mitochondrial ATP transmembrane transport"/>
    <property type="evidence" value="ECO:0007669"/>
    <property type="project" value="InterPro"/>
</dbReference>
<reference evidence="18 19" key="1">
    <citation type="journal article" date="2018" name="Proc. Natl. Acad. Sci. U.S.A.">
        <title>Draft genome sequence of Camellia sinensis var. sinensis provides insights into the evolution of the tea genome and tea quality.</title>
        <authorList>
            <person name="Wei C."/>
            <person name="Yang H."/>
            <person name="Wang S."/>
            <person name="Zhao J."/>
            <person name="Liu C."/>
            <person name="Gao L."/>
            <person name="Xia E."/>
            <person name="Lu Y."/>
            <person name="Tai Y."/>
            <person name="She G."/>
            <person name="Sun J."/>
            <person name="Cao H."/>
            <person name="Tong W."/>
            <person name="Gao Q."/>
            <person name="Li Y."/>
            <person name="Deng W."/>
            <person name="Jiang X."/>
            <person name="Wang W."/>
            <person name="Chen Q."/>
            <person name="Zhang S."/>
            <person name="Li H."/>
            <person name="Wu J."/>
            <person name="Wang P."/>
            <person name="Li P."/>
            <person name="Shi C."/>
            <person name="Zheng F."/>
            <person name="Jian J."/>
            <person name="Huang B."/>
            <person name="Shan D."/>
            <person name="Shi M."/>
            <person name="Fang C."/>
            <person name="Yue Y."/>
            <person name="Li F."/>
            <person name="Li D."/>
            <person name="Wei S."/>
            <person name="Han B."/>
            <person name="Jiang C."/>
            <person name="Yin Y."/>
            <person name="Xia T."/>
            <person name="Zhang Z."/>
            <person name="Bennetzen J.L."/>
            <person name="Zhao S."/>
            <person name="Wan X."/>
        </authorList>
    </citation>
    <scope>NUCLEOTIDE SEQUENCE [LARGE SCALE GENOMIC DNA]</scope>
    <source>
        <strain evidence="19">cv. Shuchazao</strain>
        <tissue evidence="18">Leaf</tissue>
    </source>
</reference>
<keyword evidence="6" id="KW-0050">Antiport</keyword>
<evidence type="ECO:0000313" key="19">
    <source>
        <dbReference type="Proteomes" id="UP000306102"/>
    </source>
</evidence>
<dbReference type="PRINTS" id="PR00926">
    <property type="entry name" value="MITOCARRIER"/>
</dbReference>
<dbReference type="Pfam" id="PF00153">
    <property type="entry name" value="Mito_carr"/>
    <property type="match status" value="1"/>
</dbReference>
<evidence type="ECO:0000256" key="8">
    <source>
        <dbReference type="ARBA" id="ARBA00022737"/>
    </source>
</evidence>
<comment type="caution">
    <text evidence="18">The sequence shown here is derived from an EMBL/GenBank/DDBJ whole genome shotgun (WGS) entry which is preliminary data.</text>
</comment>
<evidence type="ECO:0000313" key="18">
    <source>
        <dbReference type="EMBL" id="THG01787.1"/>
    </source>
</evidence>
<dbReference type="InterPro" id="IPR023395">
    <property type="entry name" value="MCP_dom_sf"/>
</dbReference>
<dbReference type="InterPro" id="IPR002113">
    <property type="entry name" value="ADT_euk_type"/>
</dbReference>
<evidence type="ECO:0000256" key="17">
    <source>
        <dbReference type="RuleBase" id="RU368008"/>
    </source>
</evidence>
<dbReference type="Pfam" id="PF00450">
    <property type="entry name" value="Peptidase_S10"/>
    <property type="match status" value="1"/>
</dbReference>
<evidence type="ECO:0000256" key="4">
    <source>
        <dbReference type="ARBA" id="ARBA00011245"/>
    </source>
</evidence>
<dbReference type="Gene3D" id="3.40.50.1820">
    <property type="entry name" value="alpha/beta hydrolase"/>
    <property type="match status" value="1"/>
</dbReference>
<evidence type="ECO:0000256" key="3">
    <source>
        <dbReference type="ARBA" id="ARBA00009431"/>
    </source>
</evidence>
<dbReference type="SUPFAM" id="SSF103506">
    <property type="entry name" value="Mitochondrial carrier"/>
    <property type="match status" value="1"/>
</dbReference>
<evidence type="ECO:0000256" key="13">
    <source>
        <dbReference type="ARBA" id="ARBA00024143"/>
    </source>
</evidence>
<evidence type="ECO:0000256" key="15">
    <source>
        <dbReference type="PROSITE-ProRule" id="PRU00282"/>
    </source>
</evidence>
<comment type="subcellular location">
    <subcellularLocation>
        <location evidence="17">Membrane</location>
        <topology evidence="17">Multi-pass membrane protein</topology>
    </subcellularLocation>
    <subcellularLocation>
        <location evidence="1">Mitochondrion inner membrane</location>
        <topology evidence="1">Multi-pass membrane protein</topology>
    </subcellularLocation>
</comment>
<dbReference type="AlphaFoldDB" id="A0A4V3WKQ4"/>
<keyword evidence="7 15" id="KW-0812">Transmembrane</keyword>
<evidence type="ECO:0000256" key="9">
    <source>
        <dbReference type="ARBA" id="ARBA00022792"/>
    </source>
</evidence>
<comment type="function">
    <text evidence="17">Catalyzes the exchange of ADP and ATP across the membrane.</text>
</comment>
<dbReference type="GO" id="GO:0005743">
    <property type="term" value="C:mitochondrial inner membrane"/>
    <property type="evidence" value="ECO:0007669"/>
    <property type="project" value="UniProtKB-SubCell"/>
</dbReference>
<protein>
    <recommendedName>
        <fullName evidence="17">ADP/ATP translocase</fullName>
    </recommendedName>
    <alternativeName>
        <fullName evidence="17">ADP,ATP carrier protein</fullName>
    </alternativeName>
</protein>
<keyword evidence="12 15" id="KW-0472">Membrane</keyword>
<evidence type="ECO:0000256" key="14">
    <source>
        <dbReference type="ARBA" id="ARBA00045250"/>
    </source>
</evidence>
<dbReference type="GO" id="GO:0005471">
    <property type="term" value="F:ATP:ADP antiporter activity"/>
    <property type="evidence" value="ECO:0007669"/>
    <property type="project" value="UniProtKB-UniRule"/>
</dbReference>
<organism evidence="18 19">
    <name type="scientific">Camellia sinensis var. sinensis</name>
    <name type="common">China tea</name>
    <dbReference type="NCBI Taxonomy" id="542762"/>
    <lineage>
        <taxon>Eukaryota</taxon>
        <taxon>Viridiplantae</taxon>
        <taxon>Streptophyta</taxon>
        <taxon>Embryophyta</taxon>
        <taxon>Tracheophyta</taxon>
        <taxon>Spermatophyta</taxon>
        <taxon>Magnoliopsida</taxon>
        <taxon>eudicotyledons</taxon>
        <taxon>Gunneridae</taxon>
        <taxon>Pentapetalae</taxon>
        <taxon>asterids</taxon>
        <taxon>Ericales</taxon>
        <taxon>Theaceae</taxon>
        <taxon>Camellia</taxon>
    </lineage>
</organism>
<keyword evidence="19" id="KW-1185">Reference proteome</keyword>
<feature type="repeat" description="Solcar" evidence="15">
    <location>
        <begin position="387"/>
        <end position="452"/>
    </location>
</feature>
<evidence type="ECO:0000256" key="10">
    <source>
        <dbReference type="ARBA" id="ARBA00022989"/>
    </source>
</evidence>
<keyword evidence="10" id="KW-1133">Transmembrane helix</keyword>
<dbReference type="PRINTS" id="PR00927">
    <property type="entry name" value="ADPTRNSLCASE"/>
</dbReference>
<dbReference type="InterPro" id="IPR029058">
    <property type="entry name" value="AB_hydrolase_fold"/>
</dbReference>
<keyword evidence="9" id="KW-0999">Mitochondrion inner membrane</keyword>
<dbReference type="Gene3D" id="1.50.40.10">
    <property type="entry name" value="Mitochondrial carrier domain"/>
    <property type="match status" value="1"/>
</dbReference>
<evidence type="ECO:0000256" key="1">
    <source>
        <dbReference type="ARBA" id="ARBA00004448"/>
    </source>
</evidence>